<dbReference type="Proteomes" id="UP001286313">
    <property type="component" value="Unassembled WGS sequence"/>
</dbReference>
<protein>
    <submittedName>
        <fullName evidence="2">Uncharacterized protein</fullName>
    </submittedName>
</protein>
<proteinExistence type="predicted"/>
<dbReference type="AlphaFoldDB" id="A0AAE1FS89"/>
<sequence>MITRYLPPTTSTTTDGANSSQSHESLASPLPGEPQPVSSGEPQPGPSEVTNDEFTGFMRDVDVFRKSSRAINILTGTATGDGEDTDSE</sequence>
<name>A0AAE1FS89_PETCI</name>
<evidence type="ECO:0000256" key="1">
    <source>
        <dbReference type="SAM" id="MobiDB-lite"/>
    </source>
</evidence>
<dbReference type="EMBL" id="JAWQEG010001436">
    <property type="protein sequence ID" value="KAK3879480.1"/>
    <property type="molecule type" value="Genomic_DNA"/>
</dbReference>
<keyword evidence="3" id="KW-1185">Reference proteome</keyword>
<gene>
    <name evidence="2" type="ORF">Pcinc_015939</name>
</gene>
<comment type="caution">
    <text evidence="2">The sequence shown here is derived from an EMBL/GenBank/DDBJ whole genome shotgun (WGS) entry which is preliminary data.</text>
</comment>
<feature type="region of interest" description="Disordered" evidence="1">
    <location>
        <begin position="1"/>
        <end position="53"/>
    </location>
</feature>
<reference evidence="2" key="1">
    <citation type="submission" date="2023-10" db="EMBL/GenBank/DDBJ databases">
        <title>Genome assemblies of two species of porcelain crab, Petrolisthes cinctipes and Petrolisthes manimaculis (Anomura: Porcellanidae).</title>
        <authorList>
            <person name="Angst P."/>
        </authorList>
    </citation>
    <scope>NUCLEOTIDE SEQUENCE</scope>
    <source>
        <strain evidence="2">PB745_01</strain>
        <tissue evidence="2">Gill</tissue>
    </source>
</reference>
<evidence type="ECO:0000313" key="2">
    <source>
        <dbReference type="EMBL" id="KAK3879480.1"/>
    </source>
</evidence>
<evidence type="ECO:0000313" key="3">
    <source>
        <dbReference type="Proteomes" id="UP001286313"/>
    </source>
</evidence>
<feature type="region of interest" description="Disordered" evidence="1">
    <location>
        <begin position="69"/>
        <end position="88"/>
    </location>
</feature>
<accession>A0AAE1FS89</accession>
<organism evidence="2 3">
    <name type="scientific">Petrolisthes cinctipes</name>
    <name type="common">Flat porcelain crab</name>
    <dbReference type="NCBI Taxonomy" id="88211"/>
    <lineage>
        <taxon>Eukaryota</taxon>
        <taxon>Metazoa</taxon>
        <taxon>Ecdysozoa</taxon>
        <taxon>Arthropoda</taxon>
        <taxon>Crustacea</taxon>
        <taxon>Multicrustacea</taxon>
        <taxon>Malacostraca</taxon>
        <taxon>Eumalacostraca</taxon>
        <taxon>Eucarida</taxon>
        <taxon>Decapoda</taxon>
        <taxon>Pleocyemata</taxon>
        <taxon>Anomura</taxon>
        <taxon>Galatheoidea</taxon>
        <taxon>Porcellanidae</taxon>
        <taxon>Petrolisthes</taxon>
    </lineage>
</organism>
<feature type="compositionally biased region" description="Polar residues" evidence="1">
    <location>
        <begin position="15"/>
        <end position="25"/>
    </location>
</feature>